<dbReference type="RefSeq" id="WP_057890991.1">
    <property type="nucleotide sequence ID" value="NZ_AZFV01000002.1"/>
</dbReference>
<feature type="region of interest" description="Disordered" evidence="1">
    <location>
        <begin position="166"/>
        <end position="187"/>
    </location>
</feature>
<protein>
    <submittedName>
        <fullName evidence="2">Uncharacterized protein</fullName>
    </submittedName>
</protein>
<keyword evidence="3" id="KW-1185">Reference proteome</keyword>
<comment type="caution">
    <text evidence="2">The sequence shown here is derived from an EMBL/GenBank/DDBJ whole genome shotgun (WGS) entry which is preliminary data.</text>
</comment>
<accession>A0A0R1WQL2</accession>
<evidence type="ECO:0000313" key="3">
    <source>
        <dbReference type="Proteomes" id="UP000051302"/>
    </source>
</evidence>
<sequence>MIKIDIPKSKIDFEIGGTNFVLSLEDKSRGKCLEVFDKISAKEVENINKRDIEITQYNQEQANLKARAATDENMTEVSYKEASVSLSNKFSKMMKKNDANRNKRLLELECEYLDTCFGQGSAKKIYEMCDGSSVVFNKVIIMINNEIDKETSATDFYDSYKQKIEEMKPDESTDQEQTDIQESDVSH</sequence>
<dbReference type="PATRIC" id="fig|1423774.3.peg.1059"/>
<reference evidence="2 3" key="1">
    <citation type="journal article" date="2015" name="Genome Announc.">
        <title>Expanding the biotechnology potential of lactobacilli through comparative genomics of 213 strains and associated genera.</title>
        <authorList>
            <person name="Sun Z."/>
            <person name="Harris H.M."/>
            <person name="McCann A."/>
            <person name="Guo C."/>
            <person name="Argimon S."/>
            <person name="Zhang W."/>
            <person name="Yang X."/>
            <person name="Jeffery I.B."/>
            <person name="Cooney J.C."/>
            <person name="Kagawa T.F."/>
            <person name="Liu W."/>
            <person name="Song Y."/>
            <person name="Salvetti E."/>
            <person name="Wrobel A."/>
            <person name="Rasinkangas P."/>
            <person name="Parkhill J."/>
            <person name="Rea M.C."/>
            <person name="O'Sullivan O."/>
            <person name="Ritari J."/>
            <person name="Douillard F.P."/>
            <person name="Paul Ross R."/>
            <person name="Yang R."/>
            <person name="Briner A.E."/>
            <person name="Felis G.E."/>
            <person name="de Vos W.M."/>
            <person name="Barrangou R."/>
            <person name="Klaenhammer T.R."/>
            <person name="Caufield P.W."/>
            <person name="Cui Y."/>
            <person name="Zhang H."/>
            <person name="O'Toole P.W."/>
        </authorList>
    </citation>
    <scope>NUCLEOTIDE SEQUENCE [LARGE SCALE GENOMIC DNA]</scope>
    <source>
        <strain evidence="2 3">DSM 16982</strain>
    </source>
</reference>
<dbReference type="EMBL" id="AZFV01000002">
    <property type="protein sequence ID" value="KRM18468.1"/>
    <property type="molecule type" value="Genomic_DNA"/>
</dbReference>
<name>A0A0R1WQL2_9LACO</name>
<evidence type="ECO:0000313" key="2">
    <source>
        <dbReference type="EMBL" id="KRM18468.1"/>
    </source>
</evidence>
<gene>
    <name evidence="2" type="ORF">FD31_GL001016</name>
</gene>
<evidence type="ECO:0000256" key="1">
    <source>
        <dbReference type="SAM" id="MobiDB-lite"/>
    </source>
</evidence>
<dbReference type="Proteomes" id="UP000051302">
    <property type="component" value="Unassembled WGS sequence"/>
</dbReference>
<dbReference type="AlphaFoldDB" id="A0A0R1WQL2"/>
<organism evidence="2 3">
    <name type="scientific">Companilactobacillus nantensis DSM 16982</name>
    <dbReference type="NCBI Taxonomy" id="1423774"/>
    <lineage>
        <taxon>Bacteria</taxon>
        <taxon>Bacillati</taxon>
        <taxon>Bacillota</taxon>
        <taxon>Bacilli</taxon>
        <taxon>Lactobacillales</taxon>
        <taxon>Lactobacillaceae</taxon>
        <taxon>Companilactobacillus</taxon>
    </lineage>
</organism>
<feature type="compositionally biased region" description="Acidic residues" evidence="1">
    <location>
        <begin position="172"/>
        <end position="187"/>
    </location>
</feature>
<dbReference type="STRING" id="1423774.FD31_GL001016"/>
<proteinExistence type="predicted"/>